<feature type="compositionally biased region" description="Acidic residues" evidence="1">
    <location>
        <begin position="68"/>
        <end position="79"/>
    </location>
</feature>
<gene>
    <name evidence="2" type="ORF">QE152_g7447</name>
</gene>
<dbReference type="EMBL" id="JASPKY010000055">
    <property type="protein sequence ID" value="KAK9744815.1"/>
    <property type="molecule type" value="Genomic_DNA"/>
</dbReference>
<comment type="caution">
    <text evidence="2">The sequence shown here is derived from an EMBL/GenBank/DDBJ whole genome shotgun (WGS) entry which is preliminary data.</text>
</comment>
<evidence type="ECO:0008006" key="4">
    <source>
        <dbReference type="Google" id="ProtNLM"/>
    </source>
</evidence>
<dbReference type="Proteomes" id="UP001458880">
    <property type="component" value="Unassembled WGS sequence"/>
</dbReference>
<name>A0AAW1MG84_POPJA</name>
<protein>
    <recommendedName>
        <fullName evidence="4">Phage protein</fullName>
    </recommendedName>
</protein>
<evidence type="ECO:0000256" key="1">
    <source>
        <dbReference type="SAM" id="MobiDB-lite"/>
    </source>
</evidence>
<sequence>MGKNRKRYKSRYKKTFIKACKAKRERMAGYQARTVHYKNKEGNLISNEEEVVERWKEYFDELLNEGAEGMEEGSQQDEIETLKEEIEQPTKEEIYNIIETLKNNKKSSG</sequence>
<reference evidence="2 3" key="1">
    <citation type="journal article" date="2024" name="BMC Genomics">
        <title>De novo assembly and annotation of Popillia japonica's genome with initial clues to its potential as an invasive pest.</title>
        <authorList>
            <person name="Cucini C."/>
            <person name="Boschi S."/>
            <person name="Funari R."/>
            <person name="Cardaioli E."/>
            <person name="Iannotti N."/>
            <person name="Marturano G."/>
            <person name="Paoli F."/>
            <person name="Bruttini M."/>
            <person name="Carapelli A."/>
            <person name="Frati F."/>
            <person name="Nardi F."/>
        </authorList>
    </citation>
    <scope>NUCLEOTIDE SEQUENCE [LARGE SCALE GENOMIC DNA]</scope>
    <source>
        <strain evidence="2">DMR45628</strain>
    </source>
</reference>
<evidence type="ECO:0000313" key="3">
    <source>
        <dbReference type="Proteomes" id="UP001458880"/>
    </source>
</evidence>
<feature type="region of interest" description="Disordered" evidence="1">
    <location>
        <begin position="68"/>
        <end position="87"/>
    </location>
</feature>
<organism evidence="2 3">
    <name type="scientific">Popillia japonica</name>
    <name type="common">Japanese beetle</name>
    <dbReference type="NCBI Taxonomy" id="7064"/>
    <lineage>
        <taxon>Eukaryota</taxon>
        <taxon>Metazoa</taxon>
        <taxon>Ecdysozoa</taxon>
        <taxon>Arthropoda</taxon>
        <taxon>Hexapoda</taxon>
        <taxon>Insecta</taxon>
        <taxon>Pterygota</taxon>
        <taxon>Neoptera</taxon>
        <taxon>Endopterygota</taxon>
        <taxon>Coleoptera</taxon>
        <taxon>Polyphaga</taxon>
        <taxon>Scarabaeiformia</taxon>
        <taxon>Scarabaeidae</taxon>
        <taxon>Rutelinae</taxon>
        <taxon>Popillia</taxon>
    </lineage>
</organism>
<keyword evidence="3" id="KW-1185">Reference proteome</keyword>
<accession>A0AAW1MG84</accession>
<proteinExistence type="predicted"/>
<dbReference type="AlphaFoldDB" id="A0AAW1MG84"/>
<evidence type="ECO:0000313" key="2">
    <source>
        <dbReference type="EMBL" id="KAK9744815.1"/>
    </source>
</evidence>